<accession>A0A0A8YU66</accession>
<reference evidence="1" key="2">
    <citation type="journal article" date="2015" name="Data Brief">
        <title>Shoot transcriptome of the giant reed, Arundo donax.</title>
        <authorList>
            <person name="Barrero R.A."/>
            <person name="Guerrero F.D."/>
            <person name="Moolhuijzen P."/>
            <person name="Goolsby J.A."/>
            <person name="Tidwell J."/>
            <person name="Bellgard S.E."/>
            <person name="Bellgard M.I."/>
        </authorList>
    </citation>
    <scope>NUCLEOTIDE SEQUENCE</scope>
    <source>
        <tissue evidence="1">Shoot tissue taken approximately 20 cm above the soil surface</tissue>
    </source>
</reference>
<name>A0A0A8YU66_ARUDO</name>
<dbReference type="AlphaFoldDB" id="A0A0A8YU66"/>
<dbReference type="EMBL" id="GBRH01267296">
    <property type="protein sequence ID" value="JAD30599.1"/>
    <property type="molecule type" value="Transcribed_RNA"/>
</dbReference>
<evidence type="ECO:0000313" key="1">
    <source>
        <dbReference type="EMBL" id="JAD30599.1"/>
    </source>
</evidence>
<proteinExistence type="predicted"/>
<reference evidence="1" key="1">
    <citation type="submission" date="2014-09" db="EMBL/GenBank/DDBJ databases">
        <authorList>
            <person name="Magalhaes I.L.F."/>
            <person name="Oliveira U."/>
            <person name="Santos F.R."/>
            <person name="Vidigal T.H.D.A."/>
            <person name="Brescovit A.D."/>
            <person name="Santos A.J."/>
        </authorList>
    </citation>
    <scope>NUCLEOTIDE SEQUENCE</scope>
    <source>
        <tissue evidence="1">Shoot tissue taken approximately 20 cm above the soil surface</tissue>
    </source>
</reference>
<protein>
    <submittedName>
        <fullName evidence="1">Uncharacterized protein</fullName>
    </submittedName>
</protein>
<sequence>MALVYYYFSKYGTSVYVPHCIDRNVIQQATTGIKSSKLALSKCH</sequence>
<organism evidence="1">
    <name type="scientific">Arundo donax</name>
    <name type="common">Giant reed</name>
    <name type="synonym">Donax arundinaceus</name>
    <dbReference type="NCBI Taxonomy" id="35708"/>
    <lineage>
        <taxon>Eukaryota</taxon>
        <taxon>Viridiplantae</taxon>
        <taxon>Streptophyta</taxon>
        <taxon>Embryophyta</taxon>
        <taxon>Tracheophyta</taxon>
        <taxon>Spermatophyta</taxon>
        <taxon>Magnoliopsida</taxon>
        <taxon>Liliopsida</taxon>
        <taxon>Poales</taxon>
        <taxon>Poaceae</taxon>
        <taxon>PACMAD clade</taxon>
        <taxon>Arundinoideae</taxon>
        <taxon>Arundineae</taxon>
        <taxon>Arundo</taxon>
    </lineage>
</organism>